<dbReference type="RefSeq" id="WP_269562016.1">
    <property type="nucleotide sequence ID" value="NZ_CP114768.1"/>
</dbReference>
<sequence>MEDPFFGPLRFMKGTTANYYYEGSGVFAPTGQTIEYFIDSDENGPSEAQREFYRHLQMEFNTYVTQIKPLIIDEFRN</sequence>
<protein>
    <submittedName>
        <fullName evidence="1">Uncharacterized protein</fullName>
    </submittedName>
</protein>
<gene>
    <name evidence="2" type="ORF">O3303_20080</name>
    <name evidence="1" type="ORF">O3303_20675</name>
</gene>
<dbReference type="EMBL" id="CP114768">
    <property type="protein sequence ID" value="WBA44188.1"/>
    <property type="molecule type" value="Genomic_DNA"/>
</dbReference>
<keyword evidence="3" id="KW-1185">Reference proteome</keyword>
<geneLocation type="plasmid" evidence="1 3">
    <name>unnamed1</name>
</geneLocation>
<dbReference type="EMBL" id="CP114768">
    <property type="protein sequence ID" value="WBA43982.1"/>
    <property type="molecule type" value="Genomic_DNA"/>
</dbReference>
<proteinExistence type="predicted"/>
<name>A0ABY7LUA1_9BACT</name>
<keyword evidence="1" id="KW-0614">Plasmid</keyword>
<accession>A0ABY7LUA1</accession>
<organism evidence="1 3">
    <name type="scientific">Hymenobacter canadensis</name>
    <dbReference type="NCBI Taxonomy" id="2999067"/>
    <lineage>
        <taxon>Bacteria</taxon>
        <taxon>Pseudomonadati</taxon>
        <taxon>Bacteroidota</taxon>
        <taxon>Cytophagia</taxon>
        <taxon>Cytophagales</taxon>
        <taxon>Hymenobacteraceae</taxon>
        <taxon>Hymenobacter</taxon>
    </lineage>
</organism>
<evidence type="ECO:0000313" key="2">
    <source>
        <dbReference type="EMBL" id="WBA44188.1"/>
    </source>
</evidence>
<evidence type="ECO:0000313" key="1">
    <source>
        <dbReference type="EMBL" id="WBA43982.1"/>
    </source>
</evidence>
<evidence type="ECO:0000313" key="3">
    <source>
        <dbReference type="Proteomes" id="UP001211005"/>
    </source>
</evidence>
<reference evidence="1 3" key="1">
    <citation type="submission" date="2022-12" db="EMBL/GenBank/DDBJ databases">
        <title>Hymenobacter canadensis sp. nov. isolated from lake water of the Cambridge Bay, Canada.</title>
        <authorList>
            <person name="Kim W.H."/>
            <person name="Lee Y.M."/>
        </authorList>
    </citation>
    <scope>NUCLEOTIDE SEQUENCE [LARGE SCALE GENOMIC DNA]</scope>
    <source>
        <strain evidence="1 3">PAMC 29467</strain>
        <plasmid evidence="1 3">unnamed1</plasmid>
    </source>
</reference>
<dbReference type="Proteomes" id="UP001211005">
    <property type="component" value="Plasmid unnamed1"/>
</dbReference>